<feature type="signal peptide" evidence="1">
    <location>
        <begin position="1"/>
        <end position="29"/>
    </location>
</feature>
<reference evidence="2" key="1">
    <citation type="submission" date="2020-10" db="EMBL/GenBank/DDBJ databases">
        <title>Paenihalocynthiibacter styelae gen. nov., sp. nov., isolated from stalked sea squirt Styela clava.</title>
        <authorList>
            <person name="Kim Y.-O."/>
            <person name="Yoon J.-H."/>
        </authorList>
    </citation>
    <scope>NUCLEOTIDE SEQUENCE</scope>
    <source>
        <strain evidence="2">MYP1-1</strain>
    </source>
</reference>
<name>A0A8J7IP14_9RHOB</name>
<accession>A0A8J7IP14</accession>
<dbReference type="RefSeq" id="WP_157947035.1">
    <property type="nucleotide sequence ID" value="NZ_JADCKQ010000009.1"/>
</dbReference>
<comment type="caution">
    <text evidence="2">The sequence shown here is derived from an EMBL/GenBank/DDBJ whole genome shotgun (WGS) entry which is preliminary data.</text>
</comment>
<dbReference type="AlphaFoldDB" id="A0A8J7IP14"/>
<keyword evidence="3" id="KW-1185">Reference proteome</keyword>
<evidence type="ECO:0000256" key="1">
    <source>
        <dbReference type="SAM" id="SignalP"/>
    </source>
</evidence>
<keyword evidence="1" id="KW-0732">Signal</keyword>
<dbReference type="EMBL" id="JADCKQ010000009">
    <property type="protein sequence ID" value="MBI1494416.1"/>
    <property type="molecule type" value="Genomic_DNA"/>
</dbReference>
<evidence type="ECO:0000313" key="3">
    <source>
        <dbReference type="Proteomes" id="UP000640583"/>
    </source>
</evidence>
<gene>
    <name evidence="2" type="ORF">H1D41_12285</name>
</gene>
<proteinExistence type="predicted"/>
<sequence>MSGLSYKTTAMRRILAVLFLSALAFPAAADNFTTAGEVRPILTATRSGWVSLRESGGQDVLDFQQIAAWRCGLRAVHYRVNSGGEQALAMESCYEGDPRPNAIRDTSRWMMGHGGGSVQSVSVRIIYDDGREDSVQLSRAQMQ</sequence>
<organism evidence="2 3">
    <name type="scientific">Halocynthiibacter styelae</name>
    <dbReference type="NCBI Taxonomy" id="2761955"/>
    <lineage>
        <taxon>Bacteria</taxon>
        <taxon>Pseudomonadati</taxon>
        <taxon>Pseudomonadota</taxon>
        <taxon>Alphaproteobacteria</taxon>
        <taxon>Rhodobacterales</taxon>
        <taxon>Paracoccaceae</taxon>
        <taxon>Halocynthiibacter</taxon>
    </lineage>
</organism>
<dbReference type="Proteomes" id="UP000640583">
    <property type="component" value="Unassembled WGS sequence"/>
</dbReference>
<feature type="chain" id="PRO_5035311188" evidence="1">
    <location>
        <begin position="30"/>
        <end position="143"/>
    </location>
</feature>
<protein>
    <submittedName>
        <fullName evidence="2">Uncharacterized protein</fullName>
    </submittedName>
</protein>
<evidence type="ECO:0000313" key="2">
    <source>
        <dbReference type="EMBL" id="MBI1494416.1"/>
    </source>
</evidence>